<dbReference type="EMBL" id="AJWJ01000227">
    <property type="protein sequence ID" value="KAF2073103.1"/>
    <property type="molecule type" value="Genomic_DNA"/>
</dbReference>
<accession>A0A8J4PSP3</accession>
<dbReference type="Pfam" id="PF16511">
    <property type="entry name" value="FERM_f0"/>
    <property type="match status" value="1"/>
</dbReference>
<dbReference type="Proteomes" id="UP000695562">
    <property type="component" value="Unassembled WGS sequence"/>
</dbReference>
<keyword evidence="1" id="KW-0343">GTPase activation</keyword>
<dbReference type="AlphaFoldDB" id="A0A8J4PSP3"/>
<evidence type="ECO:0000259" key="3">
    <source>
        <dbReference type="PROSITE" id="PS50238"/>
    </source>
</evidence>
<feature type="domain" description="Rho-GAP" evidence="3">
    <location>
        <begin position="712"/>
        <end position="900"/>
    </location>
</feature>
<dbReference type="CDD" id="cd00159">
    <property type="entry name" value="RhoGAP"/>
    <property type="match status" value="1"/>
</dbReference>
<dbReference type="InterPro" id="IPR008936">
    <property type="entry name" value="Rho_GTPase_activation_prot"/>
</dbReference>
<dbReference type="InterPro" id="IPR044785">
    <property type="entry name" value="RopGAP1-5"/>
</dbReference>
<dbReference type="PANTHER" id="PTHR23177:SF35">
    <property type="entry name" value="RHO GTPASE-ACTIVATING PROTEIN GACA"/>
    <property type="match status" value="1"/>
</dbReference>
<dbReference type="InterPro" id="IPR032425">
    <property type="entry name" value="FERM_f0"/>
</dbReference>
<feature type="compositionally biased region" description="Low complexity" evidence="2">
    <location>
        <begin position="222"/>
        <end position="243"/>
    </location>
</feature>
<dbReference type="Gene3D" id="3.10.20.90">
    <property type="entry name" value="Phosphatidylinositol 3-kinase Catalytic Subunit, Chain A, domain 1"/>
    <property type="match status" value="1"/>
</dbReference>
<dbReference type="Gene3D" id="1.10.555.10">
    <property type="entry name" value="Rho GTPase activation protein"/>
    <property type="match status" value="1"/>
</dbReference>
<dbReference type="GO" id="GO:0007165">
    <property type="term" value="P:signal transduction"/>
    <property type="evidence" value="ECO:0007669"/>
    <property type="project" value="InterPro"/>
</dbReference>
<evidence type="ECO:0000313" key="5">
    <source>
        <dbReference type="Proteomes" id="UP000695562"/>
    </source>
</evidence>
<dbReference type="GO" id="GO:0005096">
    <property type="term" value="F:GTPase activator activity"/>
    <property type="evidence" value="ECO:0007669"/>
    <property type="project" value="UniProtKB-KW"/>
</dbReference>
<dbReference type="PROSITE" id="PS50238">
    <property type="entry name" value="RHOGAP"/>
    <property type="match status" value="1"/>
</dbReference>
<gene>
    <name evidence="4" type="ORF">CYY_005597</name>
</gene>
<feature type="region of interest" description="Disordered" evidence="2">
    <location>
        <begin position="222"/>
        <end position="251"/>
    </location>
</feature>
<dbReference type="PANTHER" id="PTHR23177">
    <property type="entry name" value="MKIAA1688 PROTEIN"/>
    <property type="match status" value="1"/>
</dbReference>
<feature type="compositionally biased region" description="Low complexity" evidence="2">
    <location>
        <begin position="269"/>
        <end position="298"/>
    </location>
</feature>
<feature type="region of interest" description="Disordered" evidence="2">
    <location>
        <begin position="458"/>
        <end position="486"/>
    </location>
</feature>
<feature type="compositionally biased region" description="Polar residues" evidence="2">
    <location>
        <begin position="299"/>
        <end position="311"/>
    </location>
</feature>
<dbReference type="SMART" id="SM00324">
    <property type="entry name" value="RhoGAP"/>
    <property type="match status" value="1"/>
</dbReference>
<dbReference type="OrthoDB" id="185175at2759"/>
<sequence>MVIENVKERIILTVKIPDLGSTKKILFDRVDTIKDAVMLIIEKLPPGALDPIDYNIYLPQKSQWCKLDARFNKYQFKENQEIEFKRDTRGGVTHMLSNVGNLLTKPYRTVYIKLPEIMPVGMVSCPPSPSPSSPSPITIGAEFITQHHSNSNPLSLSSTPISAVTPILNSSRARTSSLSSINEFNQSRSSSLCSSAISSASLTSSTNSKPILIPKLNLNDVSVSQSQSQSQNNSPTSSLSSSPRTNYPPPFEQKKSLLKIIGLSPRTQSSNSLSMSTGSMSNPNNSNSNNNSNSSPSSLVSTPRNIGTYIKSNNNESATKVESFDFDDDITYKEMLIKIFQRYQHIDKELLEDYSLVTKDGVWITEKSKTIVELNIKHMDELEFKRMTQKVKIIFLNRELVLNLNPNDTIKEINHKIIVNYLPSLIKLNRSNSILSSNSNNRASLSLEPIIIDDFNSNSTATDRTRSNSESNSPLSFSFNSSNNIGSSQQQNVEMYIKRKGSLNNGQSPVVDNIRISSDKAFTFQIGNNANDLPNELLEFKDFKLHLCSRNINPNINFKHDLLLDEKRTLSSFSFWNNIKLHFKNSTKGHHVDSKKIAPSNPYYLSIESDPLNASFVLELDSSLVISDILKSFIKSLTLNDNLKIVDSLEEYGLYFDTINGGGKREGIEYGGSLYLDPIKTLSHYSMIEPMDKLIFKRTNSIFGVDPSSMPMKLDPVTGFNIPTLLLDLKAKFIQMDGFSSDGVFRVNNYSETSFNEIIRCFNSQTLLEEKNNIFIDPNSIASFIKRWYIKLPKKIYSTLDDETLLYASTSESAAEHALESIVEPYRSLLLWLVRFLSEVAQSAAINKMSAKNLAIAIGPILVSQYSRLNEQPHHHQPSHQLHHQKRNSANLEKLHQSTLFLQHLIKLNLRENGFIPLSSSSISANTSSFISMGSVHSSNSSPISSSLISRSPSLNDIVEEH</sequence>
<name>A0A8J4PSP3_9MYCE</name>
<protein>
    <recommendedName>
        <fullName evidence="3">Rho-GAP domain-containing protein</fullName>
    </recommendedName>
</protein>
<proteinExistence type="predicted"/>
<feature type="region of interest" description="Disordered" evidence="2">
    <location>
        <begin position="267"/>
        <end position="311"/>
    </location>
</feature>
<evidence type="ECO:0000313" key="4">
    <source>
        <dbReference type="EMBL" id="KAF2073103.1"/>
    </source>
</evidence>
<reference evidence="4" key="1">
    <citation type="submission" date="2020-01" db="EMBL/GenBank/DDBJ databases">
        <title>Development of genomics and gene disruption for Polysphondylium violaceum indicates a role for the polyketide synthase stlB in stalk morphogenesis.</title>
        <authorList>
            <person name="Narita B."/>
            <person name="Kawabe Y."/>
            <person name="Kin K."/>
            <person name="Saito T."/>
            <person name="Gibbs R."/>
            <person name="Kuspa A."/>
            <person name="Muzny D."/>
            <person name="Queller D."/>
            <person name="Richards S."/>
            <person name="Strassman J."/>
            <person name="Sucgang R."/>
            <person name="Worley K."/>
            <person name="Schaap P."/>
        </authorList>
    </citation>
    <scope>NUCLEOTIDE SEQUENCE</scope>
    <source>
        <strain evidence="4">QSvi11</strain>
    </source>
</reference>
<evidence type="ECO:0000256" key="1">
    <source>
        <dbReference type="ARBA" id="ARBA00022468"/>
    </source>
</evidence>
<dbReference type="Pfam" id="PF00620">
    <property type="entry name" value="RhoGAP"/>
    <property type="match status" value="1"/>
</dbReference>
<feature type="compositionally biased region" description="Low complexity" evidence="2">
    <location>
        <begin position="468"/>
        <end position="486"/>
    </location>
</feature>
<keyword evidence="5" id="KW-1185">Reference proteome</keyword>
<organism evidence="4 5">
    <name type="scientific">Polysphondylium violaceum</name>
    <dbReference type="NCBI Taxonomy" id="133409"/>
    <lineage>
        <taxon>Eukaryota</taxon>
        <taxon>Amoebozoa</taxon>
        <taxon>Evosea</taxon>
        <taxon>Eumycetozoa</taxon>
        <taxon>Dictyostelia</taxon>
        <taxon>Dictyosteliales</taxon>
        <taxon>Dictyosteliaceae</taxon>
        <taxon>Polysphondylium</taxon>
    </lineage>
</organism>
<dbReference type="SUPFAM" id="SSF48350">
    <property type="entry name" value="GTPase activation domain, GAP"/>
    <property type="match status" value="1"/>
</dbReference>
<comment type="caution">
    <text evidence="4">The sequence shown here is derived from an EMBL/GenBank/DDBJ whole genome shotgun (WGS) entry which is preliminary data.</text>
</comment>
<evidence type="ECO:0000256" key="2">
    <source>
        <dbReference type="SAM" id="MobiDB-lite"/>
    </source>
</evidence>
<dbReference type="InterPro" id="IPR000198">
    <property type="entry name" value="RhoGAP_dom"/>
</dbReference>